<organism evidence="1 2">
    <name type="scientific">Sporosarcina psychrophila</name>
    <name type="common">Bacillus psychrophilus</name>
    <dbReference type="NCBI Taxonomy" id="1476"/>
    <lineage>
        <taxon>Bacteria</taxon>
        <taxon>Bacillati</taxon>
        <taxon>Bacillota</taxon>
        <taxon>Bacilli</taxon>
        <taxon>Bacillales</taxon>
        <taxon>Caryophanaceae</taxon>
        <taxon>Sporosarcina</taxon>
    </lineage>
</organism>
<sequence length="210" mass="23120">MNREFLKGLGMDDAAVDKVMAEHGKTVEAHKLKTSGLETSVTDLQGQLTQRDTDLNDLKKKAEGGEELQKQLTTLQAIYDTEKAGFETKLKDTHFNSALKLALSGKVHDVDYAISLIDKEKIELDADGNVIKGLDEQIKPLRESKSFLFVPEGETGPGIVIQGAKPAEGILKGQEGAANPWSKETFNLTEQGRILRENPELAKQFQTTKQ</sequence>
<keyword evidence="2" id="KW-1185">Reference proteome</keyword>
<dbReference type="Pfam" id="PF06810">
    <property type="entry name" value="Phage_scaffold"/>
    <property type="match status" value="1"/>
</dbReference>
<name>A0ABV2KCV6_SPOPS</name>
<proteinExistence type="predicted"/>
<dbReference type="Proteomes" id="UP001549104">
    <property type="component" value="Unassembled WGS sequence"/>
</dbReference>
<gene>
    <name evidence="1" type="ORF">ABIC55_002940</name>
</gene>
<dbReference type="InterPro" id="IPR009636">
    <property type="entry name" value="SCAF"/>
</dbReference>
<accession>A0ABV2KCV6</accession>
<evidence type="ECO:0000313" key="1">
    <source>
        <dbReference type="EMBL" id="MET3657843.1"/>
    </source>
</evidence>
<protein>
    <recommendedName>
        <fullName evidence="3">Phage minor structural protein GP20</fullName>
    </recommendedName>
</protein>
<evidence type="ECO:0000313" key="2">
    <source>
        <dbReference type="Proteomes" id="UP001549104"/>
    </source>
</evidence>
<comment type="caution">
    <text evidence="1">The sequence shown here is derived from an EMBL/GenBank/DDBJ whole genome shotgun (WGS) entry which is preliminary data.</text>
</comment>
<reference evidence="1 2" key="1">
    <citation type="submission" date="2024-06" db="EMBL/GenBank/DDBJ databases">
        <title>Sorghum-associated microbial communities from plants grown in Nebraska, USA.</title>
        <authorList>
            <person name="Schachtman D."/>
        </authorList>
    </citation>
    <scope>NUCLEOTIDE SEQUENCE [LARGE SCALE GENOMIC DNA]</scope>
    <source>
        <strain evidence="1 2">1288</strain>
    </source>
</reference>
<dbReference type="EMBL" id="JBEPME010000004">
    <property type="protein sequence ID" value="MET3657843.1"/>
    <property type="molecule type" value="Genomic_DNA"/>
</dbReference>
<evidence type="ECO:0008006" key="3">
    <source>
        <dbReference type="Google" id="ProtNLM"/>
    </source>
</evidence>
<dbReference type="RefSeq" id="WP_354313579.1">
    <property type="nucleotide sequence ID" value="NZ_JBEPME010000004.1"/>
</dbReference>